<reference evidence="2 3" key="1">
    <citation type="submission" date="2015-04" db="EMBL/GenBank/DDBJ databases">
        <authorList>
            <person name="Syromyatnikov M.Y."/>
            <person name="Popov V.N."/>
        </authorList>
    </citation>
    <scope>NUCLEOTIDE SEQUENCE [LARGE SCALE GENOMIC DNA]</scope>
</reference>
<accession>A0A1J1HQS6</accession>
<feature type="compositionally biased region" description="Basic residues" evidence="1">
    <location>
        <begin position="211"/>
        <end position="223"/>
    </location>
</feature>
<protein>
    <submittedName>
        <fullName evidence="2">CLUMA_CG003428, isoform A</fullName>
    </submittedName>
</protein>
<dbReference type="EMBL" id="CVRI01000014">
    <property type="protein sequence ID" value="CRK89740.1"/>
    <property type="molecule type" value="Genomic_DNA"/>
</dbReference>
<name>A0A1J1HQS6_9DIPT</name>
<dbReference type="OrthoDB" id="7913971at2759"/>
<organism evidence="2 3">
    <name type="scientific">Clunio marinus</name>
    <dbReference type="NCBI Taxonomy" id="568069"/>
    <lineage>
        <taxon>Eukaryota</taxon>
        <taxon>Metazoa</taxon>
        <taxon>Ecdysozoa</taxon>
        <taxon>Arthropoda</taxon>
        <taxon>Hexapoda</taxon>
        <taxon>Insecta</taxon>
        <taxon>Pterygota</taxon>
        <taxon>Neoptera</taxon>
        <taxon>Endopterygota</taxon>
        <taxon>Diptera</taxon>
        <taxon>Nematocera</taxon>
        <taxon>Chironomoidea</taxon>
        <taxon>Chironomidae</taxon>
        <taxon>Clunio</taxon>
    </lineage>
</organism>
<evidence type="ECO:0000256" key="1">
    <source>
        <dbReference type="SAM" id="MobiDB-lite"/>
    </source>
</evidence>
<gene>
    <name evidence="2" type="ORF">CLUMA_CG003428</name>
</gene>
<dbReference type="Proteomes" id="UP000183832">
    <property type="component" value="Unassembled WGS sequence"/>
</dbReference>
<proteinExistence type="predicted"/>
<feature type="region of interest" description="Disordered" evidence="1">
    <location>
        <begin position="201"/>
        <end position="223"/>
    </location>
</feature>
<evidence type="ECO:0000313" key="2">
    <source>
        <dbReference type="EMBL" id="CRK89740.1"/>
    </source>
</evidence>
<keyword evidence="3" id="KW-1185">Reference proteome</keyword>
<sequence length="223" mass="25941">MENFKSSIDLFLTEVSIELLGNKIYDINGKRQDKLINLFKAVPEENSEPNTENDFLCSLAYECDFTENELSMTNFLEDQLDNVLEQGNTCSEDNDNIINRLNHYKTNQGALLAEISEMKLQKTIERSKILTQLNKKRWHALRKLNNEEKVKAVNQMYKHEKDILLKMSVDTIRLMKYIIDDPHNQSLKGAMIGSVHALRSSKLDNEEMKQKSKPYQKPSRSRN</sequence>
<evidence type="ECO:0000313" key="3">
    <source>
        <dbReference type="Proteomes" id="UP000183832"/>
    </source>
</evidence>
<dbReference type="AlphaFoldDB" id="A0A1J1HQS6"/>
<feature type="compositionally biased region" description="Basic and acidic residues" evidence="1">
    <location>
        <begin position="201"/>
        <end position="210"/>
    </location>
</feature>